<dbReference type="PANTHER" id="PTHR43372">
    <property type="entry name" value="FATTY-ACID AMIDE HYDROLASE"/>
    <property type="match status" value="1"/>
</dbReference>
<dbReference type="PANTHER" id="PTHR43372:SF4">
    <property type="entry name" value="FATTY-ACID AMIDE HYDROLASE 2"/>
    <property type="match status" value="1"/>
</dbReference>
<feature type="domain" description="Amidase" evidence="2">
    <location>
        <begin position="13"/>
        <end position="451"/>
    </location>
</feature>
<dbReference type="PROSITE" id="PS00571">
    <property type="entry name" value="AMIDASES"/>
    <property type="match status" value="1"/>
</dbReference>
<accession>A0A8X6TZ38</accession>
<reference evidence="3" key="1">
    <citation type="submission" date="2020-08" db="EMBL/GenBank/DDBJ databases">
        <title>Multicomponent nature underlies the extraordinary mechanical properties of spider dragline silk.</title>
        <authorList>
            <person name="Kono N."/>
            <person name="Nakamura H."/>
            <person name="Mori M."/>
            <person name="Yoshida Y."/>
            <person name="Ohtoshi R."/>
            <person name="Malay A.D."/>
            <person name="Moran D.A.P."/>
            <person name="Tomita M."/>
            <person name="Numata K."/>
            <person name="Arakawa K."/>
        </authorList>
    </citation>
    <scope>NUCLEOTIDE SEQUENCE</scope>
</reference>
<comment type="similarity">
    <text evidence="1">Belongs to the amidase family.</text>
</comment>
<keyword evidence="3" id="KW-0378">Hydrolase</keyword>
<evidence type="ECO:0000313" key="4">
    <source>
        <dbReference type="Proteomes" id="UP000887013"/>
    </source>
</evidence>
<sequence length="475" mass="52194">MLILNLSQLSCKDVMQAYIQRSQQVHPYINAVTDARYVEALQDAVAVDKFLERGEKTEDEIARDTPLLGVPFSCKESLGVKGLFQTAGLVTAKGHVAEVDCDAADFYRKAGAIPVTVSNVSEICLWWDSYNHVYGSTNNPYGNDGIAGGSSGGEASLIGSAGAVIGIGTDIAGSIRIPASFCGIYGHKPSRGIVSNWGTFPHCQMTPEKKDVRPIVTFISTGPMCRYVEDLPLLLKVLSNYDKRIKLDKKVDFRKVKVYFMTEIPGLNNGARTDIKNAVTKAAKYFEDAFDVIATPLSITEMKHGLDIFSAKMKEVGASPVKTSLSYGKGSINVWWEIFKSIFRLSNHTFPLLLLSAIGLPEKDNKYYDTLEKCKKLQEKFEDIFQEDAIVLLPTYPETVPRNYLSFHKGNNFGYDCVFNILGFPSTSVPAGFSEGFPIGVQVVSGQFKDHITIAAAQELDKVFGGWKSPCPIKA</sequence>
<dbReference type="InterPro" id="IPR036928">
    <property type="entry name" value="AS_sf"/>
</dbReference>
<organism evidence="3 4">
    <name type="scientific">Nephila pilipes</name>
    <name type="common">Giant wood spider</name>
    <name type="synonym">Nephila maculata</name>
    <dbReference type="NCBI Taxonomy" id="299642"/>
    <lineage>
        <taxon>Eukaryota</taxon>
        <taxon>Metazoa</taxon>
        <taxon>Ecdysozoa</taxon>
        <taxon>Arthropoda</taxon>
        <taxon>Chelicerata</taxon>
        <taxon>Arachnida</taxon>
        <taxon>Araneae</taxon>
        <taxon>Araneomorphae</taxon>
        <taxon>Entelegynae</taxon>
        <taxon>Araneoidea</taxon>
        <taxon>Nephilidae</taxon>
        <taxon>Nephila</taxon>
    </lineage>
</organism>
<dbReference type="SUPFAM" id="SSF75304">
    <property type="entry name" value="Amidase signature (AS) enzymes"/>
    <property type="match status" value="1"/>
</dbReference>
<keyword evidence="4" id="KW-1185">Reference proteome</keyword>
<proteinExistence type="inferred from homology"/>
<evidence type="ECO:0000256" key="1">
    <source>
        <dbReference type="ARBA" id="ARBA00009199"/>
    </source>
</evidence>
<dbReference type="InterPro" id="IPR052739">
    <property type="entry name" value="FAAH2"/>
</dbReference>
<dbReference type="InterPro" id="IPR023631">
    <property type="entry name" value="Amidase_dom"/>
</dbReference>
<dbReference type="Proteomes" id="UP000887013">
    <property type="component" value="Unassembled WGS sequence"/>
</dbReference>
<dbReference type="GO" id="GO:0016787">
    <property type="term" value="F:hydrolase activity"/>
    <property type="evidence" value="ECO:0007669"/>
    <property type="project" value="UniProtKB-KW"/>
</dbReference>
<protein>
    <submittedName>
        <fullName evidence="3">Fatty-acid amide hydrolase 2</fullName>
    </submittedName>
</protein>
<dbReference type="Gene3D" id="3.90.1300.10">
    <property type="entry name" value="Amidase signature (AS) domain"/>
    <property type="match status" value="1"/>
</dbReference>
<dbReference type="AlphaFoldDB" id="A0A8X6TZ38"/>
<dbReference type="OrthoDB" id="6428749at2759"/>
<evidence type="ECO:0000259" key="2">
    <source>
        <dbReference type="Pfam" id="PF01425"/>
    </source>
</evidence>
<dbReference type="GO" id="GO:0012505">
    <property type="term" value="C:endomembrane system"/>
    <property type="evidence" value="ECO:0007669"/>
    <property type="project" value="TreeGrafter"/>
</dbReference>
<name>A0A8X6TZ38_NEPPI</name>
<dbReference type="EMBL" id="BMAW01067231">
    <property type="protein sequence ID" value="GFT58719.1"/>
    <property type="molecule type" value="Genomic_DNA"/>
</dbReference>
<dbReference type="Pfam" id="PF01425">
    <property type="entry name" value="Amidase"/>
    <property type="match status" value="1"/>
</dbReference>
<gene>
    <name evidence="3" type="primary">FAAH2</name>
    <name evidence="3" type="ORF">NPIL_254571</name>
</gene>
<evidence type="ECO:0000313" key="3">
    <source>
        <dbReference type="EMBL" id="GFT58719.1"/>
    </source>
</evidence>
<dbReference type="InterPro" id="IPR020556">
    <property type="entry name" value="Amidase_CS"/>
</dbReference>
<comment type="caution">
    <text evidence="3">The sequence shown here is derived from an EMBL/GenBank/DDBJ whole genome shotgun (WGS) entry which is preliminary data.</text>
</comment>